<feature type="domain" description="Fumarate reductase/succinate dehydrogenase flavoprotein-like C-terminal" evidence="11">
    <location>
        <begin position="359"/>
        <end position="433"/>
    </location>
</feature>
<dbReference type="Gene3D" id="1.20.58.100">
    <property type="entry name" value="Fumarate reductase/succinate dehydrogenase flavoprotein-like, C-terminal domain"/>
    <property type="match status" value="1"/>
</dbReference>
<dbReference type="AlphaFoldDB" id="A0A0G1TFP9"/>
<dbReference type="PANTHER" id="PTHR42716">
    <property type="entry name" value="L-ASPARTATE OXIDASE"/>
    <property type="match status" value="1"/>
</dbReference>
<dbReference type="SUPFAM" id="SSF51905">
    <property type="entry name" value="FAD/NAD(P)-binding domain"/>
    <property type="match status" value="1"/>
</dbReference>
<keyword evidence="7" id="KW-0274">FAD</keyword>
<organism evidence="12 13">
    <name type="scientific">Berkelbacteria bacterium GW2011_GWA2_46_7</name>
    <dbReference type="NCBI Taxonomy" id="1618335"/>
    <lineage>
        <taxon>Bacteria</taxon>
        <taxon>Candidatus Berkelbacteria</taxon>
    </lineage>
</organism>
<dbReference type="Gene3D" id="3.50.50.60">
    <property type="entry name" value="FAD/NAD(P)-binding domain"/>
    <property type="match status" value="2"/>
</dbReference>
<dbReference type="EMBL" id="LCMV01000009">
    <property type="protein sequence ID" value="KKU44260.1"/>
    <property type="molecule type" value="Genomic_DNA"/>
</dbReference>
<dbReference type="FunFam" id="3.90.700.10:FF:000002">
    <property type="entry name" value="L-aspartate oxidase"/>
    <property type="match status" value="1"/>
</dbReference>
<evidence type="ECO:0000256" key="7">
    <source>
        <dbReference type="ARBA" id="ARBA00022827"/>
    </source>
</evidence>
<reference evidence="12 13" key="1">
    <citation type="journal article" date="2015" name="Nature">
        <title>rRNA introns, odd ribosomes, and small enigmatic genomes across a large radiation of phyla.</title>
        <authorList>
            <person name="Brown C.T."/>
            <person name="Hug L.A."/>
            <person name="Thomas B.C."/>
            <person name="Sharon I."/>
            <person name="Castelle C.J."/>
            <person name="Singh A."/>
            <person name="Wilkins M.J."/>
            <person name="Williams K.H."/>
            <person name="Banfield J.F."/>
        </authorList>
    </citation>
    <scope>NUCLEOTIDE SEQUENCE [LARGE SCALE GENOMIC DNA]</scope>
</reference>
<sequence length="434" mass="47716">MANSAQVYVDYLINKVGVKFASDQTREGGHDAFRTYHVADETGKAIELALLKKVSQNPRIKMLTDTTAVDLLTSWHHSTDFQASYEPNFCAGAYLLNKKTGEITKALAKHTILATGGAGQIFKRTSNPEGATGDGVAMAHRAGVAVDNLEYVQFHPTTLAISGAPSLLITEAARGEGGELVDQKGREFMKDYDERGSRATRDIVSRALRDMMIKNDMPHMYLNLHSYMTRDKILEHFPMIFAECLKYGVDITKDNIPVAPAAHFMCGGIWTDAETGATTLKNLWAAGETATNGGIHGANRLASNSLVAGGIWGEIVARQIVARIKTTGMPKNDEIKSWTYHSRKPVDAGVIQMYLDIIRSIMWTEVGLVRDYDGLKNARRTISGIERTIENDLYHDGPISDQLVTLRNIALVAQLTAEAAWENKISAGCHYRSN</sequence>
<evidence type="ECO:0000256" key="9">
    <source>
        <dbReference type="ARBA" id="ARBA00048305"/>
    </source>
</evidence>
<keyword evidence="6" id="KW-0662">Pyridine nucleotide biosynthesis</keyword>
<comment type="pathway">
    <text evidence="2">Cofactor biosynthesis; NAD(+) biosynthesis; iminoaspartate from L-aspartate (oxidase route): step 1/1.</text>
</comment>
<name>A0A0G1TFP9_9BACT</name>
<dbReference type="InterPro" id="IPR036188">
    <property type="entry name" value="FAD/NAD-bd_sf"/>
</dbReference>
<proteinExistence type="inferred from homology"/>
<evidence type="ECO:0000256" key="3">
    <source>
        <dbReference type="ARBA" id="ARBA00008562"/>
    </source>
</evidence>
<evidence type="ECO:0000256" key="4">
    <source>
        <dbReference type="ARBA" id="ARBA00012173"/>
    </source>
</evidence>
<dbReference type="Pfam" id="PF02910">
    <property type="entry name" value="Succ_DH_flav_C"/>
    <property type="match status" value="1"/>
</dbReference>
<dbReference type="PATRIC" id="fig|1618335.3.peg.135"/>
<comment type="cofactor">
    <cofactor evidence="1">
        <name>FAD</name>
        <dbReference type="ChEBI" id="CHEBI:57692"/>
    </cofactor>
</comment>
<dbReference type="PANTHER" id="PTHR42716:SF2">
    <property type="entry name" value="L-ASPARTATE OXIDASE, CHLOROPLASTIC"/>
    <property type="match status" value="1"/>
</dbReference>
<evidence type="ECO:0000256" key="8">
    <source>
        <dbReference type="ARBA" id="ARBA00023002"/>
    </source>
</evidence>
<evidence type="ECO:0000256" key="1">
    <source>
        <dbReference type="ARBA" id="ARBA00001974"/>
    </source>
</evidence>
<dbReference type="Pfam" id="PF00890">
    <property type="entry name" value="FAD_binding_2"/>
    <property type="match status" value="1"/>
</dbReference>
<dbReference type="GO" id="GO:0008734">
    <property type="term" value="F:L-aspartate oxidase activity"/>
    <property type="evidence" value="ECO:0007669"/>
    <property type="project" value="UniProtKB-EC"/>
</dbReference>
<comment type="similarity">
    <text evidence="3">Belongs to the FAD-dependent oxidoreductase 2 family. NadB subfamily.</text>
</comment>
<evidence type="ECO:0000313" key="13">
    <source>
        <dbReference type="Proteomes" id="UP000034487"/>
    </source>
</evidence>
<evidence type="ECO:0000259" key="11">
    <source>
        <dbReference type="Pfam" id="PF02910"/>
    </source>
</evidence>
<evidence type="ECO:0000256" key="2">
    <source>
        <dbReference type="ARBA" id="ARBA00004950"/>
    </source>
</evidence>
<keyword evidence="8" id="KW-0560">Oxidoreductase</keyword>
<dbReference type="InterPro" id="IPR003953">
    <property type="entry name" value="FAD-dep_OxRdtase_2_FAD-bd"/>
</dbReference>
<gene>
    <name evidence="12" type="ORF">UX60_C0009G0003</name>
</gene>
<dbReference type="GO" id="GO:0009435">
    <property type="term" value="P:NAD+ biosynthetic process"/>
    <property type="evidence" value="ECO:0007669"/>
    <property type="project" value="UniProtKB-UniPathway"/>
</dbReference>
<evidence type="ECO:0000256" key="5">
    <source>
        <dbReference type="ARBA" id="ARBA00022630"/>
    </source>
</evidence>
<dbReference type="InterPro" id="IPR027477">
    <property type="entry name" value="Succ_DH/fumarate_Rdtase_cat_sf"/>
</dbReference>
<dbReference type="Proteomes" id="UP000034487">
    <property type="component" value="Unassembled WGS sequence"/>
</dbReference>
<evidence type="ECO:0000259" key="10">
    <source>
        <dbReference type="Pfam" id="PF00890"/>
    </source>
</evidence>
<dbReference type="SUPFAM" id="SSF56425">
    <property type="entry name" value="Succinate dehydrogenase/fumarate reductase flavoprotein, catalytic domain"/>
    <property type="match status" value="1"/>
</dbReference>
<comment type="caution">
    <text evidence="12">The sequence shown here is derived from an EMBL/GenBank/DDBJ whole genome shotgun (WGS) entry which is preliminary data.</text>
</comment>
<dbReference type="InterPro" id="IPR037099">
    <property type="entry name" value="Fum_R/Succ_DH_flav-like_C_sf"/>
</dbReference>
<evidence type="ECO:0000313" key="12">
    <source>
        <dbReference type="EMBL" id="KKU44260.1"/>
    </source>
</evidence>
<dbReference type="UniPathway" id="UPA00253">
    <property type="reaction ID" value="UER00326"/>
</dbReference>
<accession>A0A0G1TFP9</accession>
<dbReference type="EC" id="1.4.3.16" evidence="4"/>
<evidence type="ECO:0000256" key="6">
    <source>
        <dbReference type="ARBA" id="ARBA00022642"/>
    </source>
</evidence>
<dbReference type="InterPro" id="IPR015939">
    <property type="entry name" value="Fum_Rdtase/Succ_DH_flav-like_C"/>
</dbReference>
<protein>
    <recommendedName>
        <fullName evidence="4">L-aspartate oxidase</fullName>
        <ecNumber evidence="4">1.4.3.16</ecNumber>
    </recommendedName>
</protein>
<dbReference type="SUPFAM" id="SSF46977">
    <property type="entry name" value="Succinate dehydrogenase/fumarate reductase flavoprotein C-terminal domain"/>
    <property type="match status" value="1"/>
</dbReference>
<keyword evidence="5" id="KW-0285">Flavoprotein</keyword>
<comment type="catalytic activity">
    <reaction evidence="9">
        <text>L-aspartate + O2 = iminosuccinate + H2O2</text>
        <dbReference type="Rhea" id="RHEA:25876"/>
        <dbReference type="ChEBI" id="CHEBI:15379"/>
        <dbReference type="ChEBI" id="CHEBI:16240"/>
        <dbReference type="ChEBI" id="CHEBI:29991"/>
        <dbReference type="ChEBI" id="CHEBI:77875"/>
        <dbReference type="EC" id="1.4.3.16"/>
    </reaction>
    <physiologicalReaction direction="left-to-right" evidence="9">
        <dbReference type="Rhea" id="RHEA:25877"/>
    </physiologicalReaction>
</comment>
<dbReference type="Gene3D" id="3.90.700.10">
    <property type="entry name" value="Succinate dehydrogenase/fumarate reductase flavoprotein, catalytic domain"/>
    <property type="match status" value="1"/>
</dbReference>
<feature type="domain" description="FAD-dependent oxidoreductase 2 FAD-binding" evidence="10">
    <location>
        <begin position="5"/>
        <end position="306"/>
    </location>
</feature>
<dbReference type="InterPro" id="IPR005288">
    <property type="entry name" value="NadB"/>
</dbReference>